<sequence>MRTTQTICPTRTKGRPTANGRKNQKEKMATCAAGATMPHMLNRKLPRRSHHLYAAGFEEIEHRFFSSLDNICRTHHIKMPLISTAPFPHNIIGVFDALQGKWDRKSPTELLILCAEGVSGAIATIEDCPKDYDLYHINILKLYQHRGAPNRGGAVEALVQTCAYLYHHLGFGHYIGNNIISQALSYIWTYLYDYEDEDSGSAERESWKKGVEKDYDEAKDAGYWLEQQMGINFQPERWEAALEHFNPADDWEKKYTPVAPACRHCTGHFPHTNWRI</sequence>
<accession>A0ABZ2YR23</accession>
<dbReference type="RefSeq" id="WP_341836830.1">
    <property type="nucleotide sequence ID" value="NZ_CP149822.1"/>
</dbReference>
<name>A0ABZ2YR23_9BACT</name>
<evidence type="ECO:0000313" key="2">
    <source>
        <dbReference type="EMBL" id="WZN41987.1"/>
    </source>
</evidence>
<dbReference type="EMBL" id="CP149822">
    <property type="protein sequence ID" value="WZN41987.1"/>
    <property type="molecule type" value="Genomic_DNA"/>
</dbReference>
<evidence type="ECO:0000313" key="3">
    <source>
        <dbReference type="Proteomes" id="UP001485459"/>
    </source>
</evidence>
<gene>
    <name evidence="2" type="ORF">WJU16_02920</name>
</gene>
<protein>
    <submittedName>
        <fullName evidence="2">Uncharacterized protein</fullName>
    </submittedName>
</protein>
<reference evidence="3" key="1">
    <citation type="submission" date="2024-03" db="EMBL/GenBank/DDBJ databases">
        <title>Chitinophaga horti sp. nov., isolated from garden soil.</title>
        <authorList>
            <person name="Lee D.S."/>
            <person name="Han D.M."/>
            <person name="Baek J.H."/>
            <person name="Choi D.G."/>
            <person name="Jeon J.H."/>
            <person name="Jeon C.O."/>
        </authorList>
    </citation>
    <scope>NUCLEOTIDE SEQUENCE [LARGE SCALE GENOMIC DNA]</scope>
    <source>
        <strain evidence="3">GPA1</strain>
    </source>
</reference>
<keyword evidence="3" id="KW-1185">Reference proteome</keyword>
<proteinExistence type="predicted"/>
<organism evidence="2 3">
    <name type="scientific">Chitinophaga pollutisoli</name>
    <dbReference type="NCBI Taxonomy" id="3133966"/>
    <lineage>
        <taxon>Bacteria</taxon>
        <taxon>Pseudomonadati</taxon>
        <taxon>Bacteroidota</taxon>
        <taxon>Chitinophagia</taxon>
        <taxon>Chitinophagales</taxon>
        <taxon>Chitinophagaceae</taxon>
        <taxon>Chitinophaga</taxon>
    </lineage>
</organism>
<evidence type="ECO:0000256" key="1">
    <source>
        <dbReference type="SAM" id="MobiDB-lite"/>
    </source>
</evidence>
<dbReference type="Proteomes" id="UP001485459">
    <property type="component" value="Chromosome"/>
</dbReference>
<feature type="region of interest" description="Disordered" evidence="1">
    <location>
        <begin position="1"/>
        <end position="25"/>
    </location>
</feature>